<evidence type="ECO:0000256" key="2">
    <source>
        <dbReference type="ARBA" id="ARBA00022475"/>
    </source>
</evidence>
<accession>A0A926DXX2</accession>
<dbReference type="GO" id="GO:0022857">
    <property type="term" value="F:transmembrane transporter activity"/>
    <property type="evidence" value="ECO:0007669"/>
    <property type="project" value="InterPro"/>
</dbReference>
<evidence type="ECO:0000256" key="6">
    <source>
        <dbReference type="SAM" id="Phobius"/>
    </source>
</evidence>
<feature type="transmembrane region" description="Helical" evidence="6">
    <location>
        <begin position="6"/>
        <end position="30"/>
    </location>
</feature>
<dbReference type="Proteomes" id="UP000653127">
    <property type="component" value="Unassembled WGS sequence"/>
</dbReference>
<name>A0A926DXX2_9FIRM</name>
<keyword evidence="2" id="KW-1003">Cell membrane</keyword>
<keyword evidence="4 6" id="KW-1133">Transmembrane helix</keyword>
<organism evidence="7 8">
    <name type="scientific">Ligaoa zhengdingensis</name>
    <dbReference type="NCBI Taxonomy" id="2763658"/>
    <lineage>
        <taxon>Bacteria</taxon>
        <taxon>Bacillati</taxon>
        <taxon>Bacillota</taxon>
        <taxon>Clostridia</taxon>
        <taxon>Eubacteriales</taxon>
        <taxon>Oscillospiraceae</taxon>
        <taxon>Ligaoa</taxon>
    </lineage>
</organism>
<evidence type="ECO:0000313" key="7">
    <source>
        <dbReference type="EMBL" id="MBC8545862.1"/>
    </source>
</evidence>
<evidence type="ECO:0000256" key="5">
    <source>
        <dbReference type="ARBA" id="ARBA00023136"/>
    </source>
</evidence>
<keyword evidence="8" id="KW-1185">Reference proteome</keyword>
<dbReference type="InterPro" id="IPR001851">
    <property type="entry name" value="ABC_transp_permease"/>
</dbReference>
<feature type="transmembrane region" description="Helical" evidence="6">
    <location>
        <begin position="191"/>
        <end position="209"/>
    </location>
</feature>
<evidence type="ECO:0000256" key="3">
    <source>
        <dbReference type="ARBA" id="ARBA00022692"/>
    </source>
</evidence>
<feature type="transmembrane region" description="Helical" evidence="6">
    <location>
        <begin position="215"/>
        <end position="238"/>
    </location>
</feature>
<sequence>MQMLSAIGGAMWGAVAQGILWGIMALGVYITFKVLDFADLTVDGSFATGGAVSAILISLKVDPFLTLLVSLAAGMLTGIITGLLHTKFKIPAILAGILTQIALYSINIRIMGDKPNIPLLGSTTIFSQLQKVFPGLSYDTITILLGLALSAVIIAALYWFFGTEIGCCIRATGNNEYMVRALGGNTNSMKVLGLMLSNGLVALSGALVAQQQGYALVDMGTGAIVIGLASVIIGEVVFGKRFNFAYCLASVVIGSVLYRVVIAIVLQLGMKATDQKMITAILVALALALPVIRKWLFPNGKKKQPASRAAQ</sequence>
<feature type="transmembrane region" description="Helical" evidence="6">
    <location>
        <begin position="245"/>
        <end position="266"/>
    </location>
</feature>
<gene>
    <name evidence="7" type="ORF">H8711_02770</name>
</gene>
<dbReference type="EMBL" id="JACRST010000002">
    <property type="protein sequence ID" value="MBC8545862.1"/>
    <property type="molecule type" value="Genomic_DNA"/>
</dbReference>
<keyword evidence="3 6" id="KW-0812">Transmembrane</keyword>
<feature type="transmembrane region" description="Helical" evidence="6">
    <location>
        <begin position="64"/>
        <end position="84"/>
    </location>
</feature>
<feature type="transmembrane region" description="Helical" evidence="6">
    <location>
        <begin position="141"/>
        <end position="161"/>
    </location>
</feature>
<dbReference type="GO" id="GO:0005886">
    <property type="term" value="C:plasma membrane"/>
    <property type="evidence" value="ECO:0007669"/>
    <property type="project" value="UniProtKB-SubCell"/>
</dbReference>
<feature type="transmembrane region" description="Helical" evidence="6">
    <location>
        <begin position="278"/>
        <end position="296"/>
    </location>
</feature>
<keyword evidence="5 6" id="KW-0472">Membrane</keyword>
<dbReference type="CDD" id="cd06574">
    <property type="entry name" value="TM_PBP1_branched-chain-AA_like"/>
    <property type="match status" value="1"/>
</dbReference>
<proteinExistence type="predicted"/>
<dbReference type="PANTHER" id="PTHR32196">
    <property type="entry name" value="ABC TRANSPORTER PERMEASE PROTEIN YPHD-RELATED-RELATED"/>
    <property type="match status" value="1"/>
</dbReference>
<comment type="caution">
    <text evidence="7">The sequence shown here is derived from an EMBL/GenBank/DDBJ whole genome shotgun (WGS) entry which is preliminary data.</text>
</comment>
<dbReference type="RefSeq" id="WP_249282012.1">
    <property type="nucleotide sequence ID" value="NZ_JACRST010000002.1"/>
</dbReference>
<evidence type="ECO:0000256" key="1">
    <source>
        <dbReference type="ARBA" id="ARBA00004651"/>
    </source>
</evidence>
<dbReference type="AlphaFoldDB" id="A0A926DXX2"/>
<evidence type="ECO:0000256" key="4">
    <source>
        <dbReference type="ARBA" id="ARBA00022989"/>
    </source>
</evidence>
<feature type="transmembrane region" description="Helical" evidence="6">
    <location>
        <begin position="37"/>
        <end position="58"/>
    </location>
</feature>
<reference evidence="7" key="1">
    <citation type="submission" date="2020-08" db="EMBL/GenBank/DDBJ databases">
        <title>Genome public.</title>
        <authorList>
            <person name="Liu C."/>
            <person name="Sun Q."/>
        </authorList>
    </citation>
    <scope>NUCLEOTIDE SEQUENCE</scope>
    <source>
        <strain evidence="7">NSJ-31</strain>
    </source>
</reference>
<protein>
    <submittedName>
        <fullName evidence="7">ABC transporter permease</fullName>
    </submittedName>
</protein>
<comment type="subcellular location">
    <subcellularLocation>
        <location evidence="1">Cell membrane</location>
        <topology evidence="1">Multi-pass membrane protein</topology>
    </subcellularLocation>
</comment>
<dbReference type="PANTHER" id="PTHR32196:SF69">
    <property type="entry name" value="BRANCHED-CHAIN AMINO ACID TRANSPORT SYSTEM, PERMEASE PROTEIN"/>
    <property type="match status" value="1"/>
</dbReference>
<dbReference type="Pfam" id="PF02653">
    <property type="entry name" value="BPD_transp_2"/>
    <property type="match status" value="1"/>
</dbReference>
<feature type="transmembrane region" description="Helical" evidence="6">
    <location>
        <begin position="91"/>
        <end position="110"/>
    </location>
</feature>
<evidence type="ECO:0000313" key="8">
    <source>
        <dbReference type="Proteomes" id="UP000653127"/>
    </source>
</evidence>